<keyword evidence="4" id="KW-1185">Reference proteome</keyword>
<feature type="domain" description="Inner membrane protein YgaP-like transmembrane" evidence="2">
    <location>
        <begin position="1"/>
        <end position="56"/>
    </location>
</feature>
<dbReference type="Proteomes" id="UP001064933">
    <property type="component" value="Chromosome"/>
</dbReference>
<proteinExistence type="predicted"/>
<evidence type="ECO:0000313" key="3">
    <source>
        <dbReference type="EMBL" id="UXH76353.1"/>
    </source>
</evidence>
<dbReference type="Pfam" id="PF11127">
    <property type="entry name" value="YgaP-like_TM"/>
    <property type="match status" value="1"/>
</dbReference>
<dbReference type="RefSeq" id="WP_261756083.1">
    <property type="nucleotide sequence ID" value="NZ_CP104562.2"/>
</dbReference>
<keyword evidence="1" id="KW-0472">Membrane</keyword>
<evidence type="ECO:0000256" key="1">
    <source>
        <dbReference type="SAM" id="Phobius"/>
    </source>
</evidence>
<feature type="transmembrane region" description="Helical" evidence="1">
    <location>
        <begin position="12"/>
        <end position="29"/>
    </location>
</feature>
<organism evidence="3 4">
    <name type="scientific">Roseateles amylovorans</name>
    <dbReference type="NCBI Taxonomy" id="2978473"/>
    <lineage>
        <taxon>Bacteria</taxon>
        <taxon>Pseudomonadati</taxon>
        <taxon>Pseudomonadota</taxon>
        <taxon>Betaproteobacteria</taxon>
        <taxon>Burkholderiales</taxon>
        <taxon>Sphaerotilaceae</taxon>
        <taxon>Roseateles</taxon>
    </lineage>
</organism>
<keyword evidence="1" id="KW-1133">Transmembrane helix</keyword>
<accession>A0ABY6AYH4</accession>
<sequence>MANNVGMTDRILRVMVGATLAGAAAFGYIGPWGFIGLVPFLTGLAGHCPIYTLFSRRA</sequence>
<dbReference type="EMBL" id="CP104562">
    <property type="protein sequence ID" value="UXH76353.1"/>
    <property type="molecule type" value="Genomic_DNA"/>
</dbReference>
<evidence type="ECO:0000313" key="4">
    <source>
        <dbReference type="Proteomes" id="UP001064933"/>
    </source>
</evidence>
<protein>
    <submittedName>
        <fullName evidence="3">DUF2892 domain-containing protein</fullName>
    </submittedName>
</protein>
<name>A0ABY6AYH4_9BURK</name>
<gene>
    <name evidence="3" type="ORF">N4261_14920</name>
</gene>
<feature type="transmembrane region" description="Helical" evidence="1">
    <location>
        <begin position="35"/>
        <end position="54"/>
    </location>
</feature>
<keyword evidence="1" id="KW-0812">Transmembrane</keyword>
<evidence type="ECO:0000259" key="2">
    <source>
        <dbReference type="Pfam" id="PF11127"/>
    </source>
</evidence>
<dbReference type="InterPro" id="IPR021309">
    <property type="entry name" value="YgaP-like_TM"/>
</dbReference>
<reference evidence="3" key="1">
    <citation type="submission" date="2022-10" db="EMBL/GenBank/DDBJ databases">
        <title>Characterization and whole genome sequencing of a new Roseateles species, isolated from fresh water.</title>
        <authorList>
            <person name="Guliayeva D.Y."/>
            <person name="Akhremchuk A.E."/>
            <person name="Sikolenko M.A."/>
            <person name="Valentovich L.N."/>
            <person name="Sidarenka A.V."/>
        </authorList>
    </citation>
    <scope>NUCLEOTIDE SEQUENCE</scope>
    <source>
        <strain evidence="3">BIM B-1768</strain>
    </source>
</reference>